<feature type="domain" description="Homeobox" evidence="16">
    <location>
        <begin position="1190"/>
        <end position="1250"/>
    </location>
</feature>
<feature type="domain" description="CUT" evidence="17">
    <location>
        <begin position="1082"/>
        <end position="1169"/>
    </location>
</feature>
<evidence type="ECO:0000256" key="15">
    <source>
        <dbReference type="SAM" id="MobiDB-lite"/>
    </source>
</evidence>
<comment type="similarity">
    <text evidence="2 13">Belongs to the CUT homeobox family.</text>
</comment>
<evidence type="ECO:0000256" key="5">
    <source>
        <dbReference type="ARBA" id="ARBA00023015"/>
    </source>
</evidence>
<dbReference type="Proteomes" id="UP000242188">
    <property type="component" value="Unassembled WGS sequence"/>
</dbReference>
<dbReference type="PROSITE" id="PS00027">
    <property type="entry name" value="HOMEOBOX_1"/>
    <property type="match status" value="1"/>
</dbReference>
<dbReference type="InterPro" id="IPR009057">
    <property type="entry name" value="Homeodomain-like_sf"/>
</dbReference>
<evidence type="ECO:0000256" key="2">
    <source>
        <dbReference type="ARBA" id="ARBA00008190"/>
    </source>
</evidence>
<dbReference type="InterPro" id="IPR001356">
    <property type="entry name" value="HD"/>
</dbReference>
<feature type="compositionally biased region" description="Acidic residues" evidence="15">
    <location>
        <begin position="1427"/>
        <end position="1445"/>
    </location>
</feature>
<name>A0A210PUS8_MIZYE</name>
<dbReference type="InterPro" id="IPR003350">
    <property type="entry name" value="CUT_dom"/>
</dbReference>
<dbReference type="PANTHER" id="PTHR14043:SF2">
    <property type="entry name" value="HOMEOBOX PROTEIN CUT"/>
    <property type="match status" value="1"/>
</dbReference>
<evidence type="ECO:0000256" key="9">
    <source>
        <dbReference type="ARBA" id="ARBA00023163"/>
    </source>
</evidence>
<accession>A0A210PUS8</accession>
<evidence type="ECO:0000256" key="7">
    <source>
        <dbReference type="ARBA" id="ARBA00023125"/>
    </source>
</evidence>
<dbReference type="GO" id="GO:0000977">
    <property type="term" value="F:RNA polymerase II transcription regulatory region sequence-specific DNA binding"/>
    <property type="evidence" value="ECO:0007669"/>
    <property type="project" value="TreeGrafter"/>
</dbReference>
<dbReference type="GO" id="GO:0000981">
    <property type="term" value="F:DNA-binding transcription factor activity, RNA polymerase II-specific"/>
    <property type="evidence" value="ECO:0007669"/>
    <property type="project" value="InterPro"/>
</dbReference>
<dbReference type="OrthoDB" id="10257567at2759"/>
<keyword evidence="6 14" id="KW-0175">Coiled coil</keyword>
<dbReference type="Gene3D" id="1.10.10.60">
    <property type="entry name" value="Homeodomain-like"/>
    <property type="match status" value="1"/>
</dbReference>
<feature type="coiled-coil region" evidence="14">
    <location>
        <begin position="112"/>
        <end position="356"/>
    </location>
</feature>
<feature type="region of interest" description="Disordered" evidence="15">
    <location>
        <begin position="775"/>
        <end position="849"/>
    </location>
</feature>
<feature type="DNA-binding region" description="Homeobox" evidence="11">
    <location>
        <begin position="1192"/>
        <end position="1251"/>
    </location>
</feature>
<feature type="domain" description="CUT" evidence="17">
    <location>
        <begin position="918"/>
        <end position="1005"/>
    </location>
</feature>
<keyword evidence="7 11" id="KW-0238">DNA-binding</keyword>
<feature type="compositionally biased region" description="Low complexity" evidence="15">
    <location>
        <begin position="447"/>
        <end position="479"/>
    </location>
</feature>
<feature type="compositionally biased region" description="Polar residues" evidence="15">
    <location>
        <begin position="1347"/>
        <end position="1356"/>
    </location>
</feature>
<reference evidence="18 19" key="1">
    <citation type="journal article" date="2017" name="Nat. Ecol. Evol.">
        <title>Scallop genome provides insights into evolution of bilaterian karyotype and development.</title>
        <authorList>
            <person name="Wang S."/>
            <person name="Zhang J."/>
            <person name="Jiao W."/>
            <person name="Li J."/>
            <person name="Xun X."/>
            <person name="Sun Y."/>
            <person name="Guo X."/>
            <person name="Huan P."/>
            <person name="Dong B."/>
            <person name="Zhang L."/>
            <person name="Hu X."/>
            <person name="Sun X."/>
            <person name="Wang J."/>
            <person name="Zhao C."/>
            <person name="Wang Y."/>
            <person name="Wang D."/>
            <person name="Huang X."/>
            <person name="Wang R."/>
            <person name="Lv J."/>
            <person name="Li Y."/>
            <person name="Zhang Z."/>
            <person name="Liu B."/>
            <person name="Lu W."/>
            <person name="Hui Y."/>
            <person name="Liang J."/>
            <person name="Zhou Z."/>
            <person name="Hou R."/>
            <person name="Li X."/>
            <person name="Liu Y."/>
            <person name="Li H."/>
            <person name="Ning X."/>
            <person name="Lin Y."/>
            <person name="Zhao L."/>
            <person name="Xing Q."/>
            <person name="Dou J."/>
            <person name="Li Y."/>
            <person name="Mao J."/>
            <person name="Guo H."/>
            <person name="Dou H."/>
            <person name="Li T."/>
            <person name="Mu C."/>
            <person name="Jiang W."/>
            <person name="Fu Q."/>
            <person name="Fu X."/>
            <person name="Miao Y."/>
            <person name="Liu J."/>
            <person name="Yu Q."/>
            <person name="Li R."/>
            <person name="Liao H."/>
            <person name="Li X."/>
            <person name="Kong Y."/>
            <person name="Jiang Z."/>
            <person name="Chourrout D."/>
            <person name="Li R."/>
            <person name="Bao Z."/>
        </authorList>
    </citation>
    <scope>NUCLEOTIDE SEQUENCE [LARGE SCALE GENOMIC DNA]</scope>
    <source>
        <strain evidence="18 19">PY_sf001</strain>
    </source>
</reference>
<feature type="compositionally biased region" description="Basic and acidic residues" evidence="15">
    <location>
        <begin position="1357"/>
        <end position="1366"/>
    </location>
</feature>
<dbReference type="Pfam" id="PF25398">
    <property type="entry name" value="CUX1_N"/>
    <property type="match status" value="1"/>
</dbReference>
<dbReference type="SMART" id="SM00389">
    <property type="entry name" value="HOX"/>
    <property type="match status" value="1"/>
</dbReference>
<dbReference type="Gene3D" id="1.10.260.40">
    <property type="entry name" value="lambda repressor-like DNA-binding domains"/>
    <property type="match status" value="3"/>
</dbReference>
<dbReference type="FunFam" id="1.10.260.40:FF:000010">
    <property type="entry name" value="Cut-like homeobox 1a"/>
    <property type="match status" value="1"/>
</dbReference>
<evidence type="ECO:0000256" key="8">
    <source>
        <dbReference type="ARBA" id="ARBA00023155"/>
    </source>
</evidence>
<keyword evidence="3" id="KW-0597">Phosphoprotein</keyword>
<evidence type="ECO:0000256" key="6">
    <source>
        <dbReference type="ARBA" id="ARBA00023054"/>
    </source>
</evidence>
<comment type="subcellular location">
    <subcellularLocation>
        <location evidence="1 11 12">Nucleus</location>
    </subcellularLocation>
</comment>
<evidence type="ECO:0000259" key="17">
    <source>
        <dbReference type="PROSITE" id="PS51042"/>
    </source>
</evidence>
<dbReference type="SUPFAM" id="SSF46689">
    <property type="entry name" value="Homeodomain-like"/>
    <property type="match status" value="1"/>
</dbReference>
<keyword evidence="9 13" id="KW-0804">Transcription</keyword>
<feature type="region of interest" description="Disordered" evidence="15">
    <location>
        <begin position="1246"/>
        <end position="1456"/>
    </location>
</feature>
<feature type="region of interest" description="Disordered" evidence="15">
    <location>
        <begin position="687"/>
        <end position="732"/>
    </location>
</feature>
<evidence type="ECO:0000256" key="13">
    <source>
        <dbReference type="RuleBase" id="RU361129"/>
    </source>
</evidence>
<dbReference type="PROSITE" id="PS51042">
    <property type="entry name" value="CUT"/>
    <property type="match status" value="3"/>
</dbReference>
<feature type="compositionally biased region" description="Basic residues" evidence="15">
    <location>
        <begin position="704"/>
        <end position="713"/>
    </location>
</feature>
<dbReference type="EMBL" id="NEDP02005477">
    <property type="protein sequence ID" value="OWF40259.1"/>
    <property type="molecule type" value="Genomic_DNA"/>
</dbReference>
<proteinExistence type="inferred from homology"/>
<dbReference type="Pfam" id="PF02376">
    <property type="entry name" value="CUT"/>
    <property type="match status" value="3"/>
</dbReference>
<evidence type="ECO:0000256" key="10">
    <source>
        <dbReference type="ARBA" id="ARBA00023242"/>
    </source>
</evidence>
<feature type="compositionally biased region" description="Polar residues" evidence="15">
    <location>
        <begin position="826"/>
        <end position="841"/>
    </location>
</feature>
<keyword evidence="8 11" id="KW-0371">Homeobox</keyword>
<dbReference type="SUPFAM" id="SSF47413">
    <property type="entry name" value="lambda repressor-like DNA-binding domains"/>
    <property type="match status" value="3"/>
</dbReference>
<feature type="compositionally biased region" description="Polar residues" evidence="15">
    <location>
        <begin position="1284"/>
        <end position="1304"/>
    </location>
</feature>
<dbReference type="FunFam" id="1.10.260.40:FF:000004">
    <property type="entry name" value="Cut-like homeobox 1a"/>
    <property type="match status" value="1"/>
</dbReference>
<evidence type="ECO:0000313" key="19">
    <source>
        <dbReference type="Proteomes" id="UP000242188"/>
    </source>
</evidence>
<dbReference type="InterPro" id="IPR017970">
    <property type="entry name" value="Homeobox_CS"/>
</dbReference>
<feature type="domain" description="CUT" evidence="17">
    <location>
        <begin position="537"/>
        <end position="624"/>
    </location>
</feature>
<dbReference type="PROSITE" id="PS50071">
    <property type="entry name" value="HOMEOBOX_2"/>
    <property type="match status" value="1"/>
</dbReference>
<evidence type="ECO:0000256" key="3">
    <source>
        <dbReference type="ARBA" id="ARBA00022553"/>
    </source>
</evidence>
<sequence length="1502" mass="168212">MAAGVQSMCQYWKDFDLQELQKQLDATATELANRQDESDASRKRLVEQSRDFKKNTPEELRKLVAPLLKSFQAEVDSLSKRSKAAEGAFLSVYRKIIDLPDPVSVLEYASQLQKKAHRVSDLEIENKQLRETLEEYNHEFAEVKNQEVTIKQLKERLRDCEEKIEATAETRTKEKERELQRNFADKERQLQESQLSVARKLGEAEQKVSTLHASLEHVQQELFEVKSKYDETTSAKSDEMEMVMADLERANERAAATERQVEQLQQQLTKAVTRDQPGTTESLVSPNVEQAMDILQRSSLEVELAAKEKEIAQLVDDVQRLQASLNKLRESSTNQVSKLEEELTLKNEAFRVMEEKMRSQGDYEEVKRELVVLKSIEFSQRTEESGDDNKSKSLEMLLLEKNKSLQSENTTVKVAKSEMSGDSTPALSENAEAFASMLGEEIAATYQQQQREQQQQQQREQSQQHQDVSRISTPSTPSSGSGGGVESDKSSPKRTFERVPSIPSSDVSQIPPPSPQFFPFGNGPLISNYVGLGGVVKQESSNSQGLDTALVAKTIRELLSIHNIGQRLFAKHVLGLSQGTVSELLSKPKSWDKLTEKGRESYRKMYQWATDDRNILSLKAISPKKSSQHLVPSVQHDDSHTEERIAQILNDAQKAMHMKKAMEQHQVASAMASSIYQQEMTRLAQVSDHQVALRSPNSVSSSNHAHHTSHSRKYSMDGERHRDSVENSVSSKEMVERIYRQELLKLAKAAESAGNLAASSMYQQELARLAVNVQKEDQEPGEIRRSHSSPENMTVKTEPPDSTSDDLGAAQFNGFQSNGPIDLSKHSNSAPTTPTSGSSDKSPSDPIHHAGSAFFLVRPKMNGHENGYDKPRFGSYAPAECISPLQRMQSIANSVMSRPHVGVSSNKPLRAVLPPITQEQFDKYGTIGTEELVKQVKETLSQYSISQRLFGESVLGLSQGSVSDLLARPKPWHMLTQKGREPFIRMQIFLEDGEAIPKLVASQYHIPPEKLMRSAIVRVPGEQLSPLEKSTPVAVASTQVPPDHPLHHLHHRQQILPQHSTPAQILGQHYNWASFSYPSSMLEVVAMTSEIDTLELTSRVKDVLQFHNLGQKLFGEAVLGLSQGSVSELLSKPKPWHMLSIKGREPFIKMHLWLSDPHNVDRLKHYQNEIKAQRRRRSSSVDDRSYDSPSAPKRPRVFFNEDQKEKLRMAYNQDPYPNQSTIEGLANELNVGVKTVINWFHNHRMRAKQQQHAGNTPGPASGSSFSDFSGNMVKSEPTDDNSDQSDISSMSGDGNQFQPSFQGNEGSGQWLFPQFEPVNSKQPGPLESERENGEELEDDRVSGEASPLSSKASSQGDEGKEEHAGSGDEAQYKQAALQVLPQVGVNKRKRSNPQYVSEGRQLDKTKTTTTGGYTTCLQSSVSRDEGVEVSEGDDTDDDLEKENEDVSNSGSVKPRYERCTKIDKLQKAIESPDEDWDEFDRSASIEKLQSNLQHSPGGGWEF</sequence>
<evidence type="ECO:0000256" key="1">
    <source>
        <dbReference type="ARBA" id="ARBA00004123"/>
    </source>
</evidence>
<evidence type="ECO:0000259" key="16">
    <source>
        <dbReference type="PROSITE" id="PS50071"/>
    </source>
</evidence>
<keyword evidence="5 13" id="KW-0805">Transcription regulation</keyword>
<dbReference type="CDD" id="cd00086">
    <property type="entry name" value="homeodomain"/>
    <property type="match status" value="1"/>
</dbReference>
<feature type="region of interest" description="Disordered" evidence="15">
    <location>
        <begin position="1168"/>
        <end position="1199"/>
    </location>
</feature>
<feature type="compositionally biased region" description="Basic and acidic residues" evidence="15">
    <location>
        <begin position="33"/>
        <end position="53"/>
    </location>
</feature>
<evidence type="ECO:0000256" key="14">
    <source>
        <dbReference type="SAM" id="Coils"/>
    </source>
</evidence>
<dbReference type="InterPro" id="IPR010982">
    <property type="entry name" value="Lambda_DNA-bd_dom_sf"/>
</dbReference>
<evidence type="ECO:0000256" key="12">
    <source>
        <dbReference type="RuleBase" id="RU000682"/>
    </source>
</evidence>
<organism evidence="18 19">
    <name type="scientific">Mizuhopecten yessoensis</name>
    <name type="common">Japanese scallop</name>
    <name type="synonym">Patinopecten yessoensis</name>
    <dbReference type="NCBI Taxonomy" id="6573"/>
    <lineage>
        <taxon>Eukaryota</taxon>
        <taxon>Metazoa</taxon>
        <taxon>Spiralia</taxon>
        <taxon>Lophotrochozoa</taxon>
        <taxon>Mollusca</taxon>
        <taxon>Bivalvia</taxon>
        <taxon>Autobranchia</taxon>
        <taxon>Pteriomorphia</taxon>
        <taxon>Pectinida</taxon>
        <taxon>Pectinoidea</taxon>
        <taxon>Pectinidae</taxon>
        <taxon>Mizuhopecten</taxon>
    </lineage>
</organism>
<dbReference type="Pfam" id="PF00046">
    <property type="entry name" value="Homeodomain"/>
    <property type="match status" value="1"/>
</dbReference>
<gene>
    <name evidence="18" type="ORF">KP79_PYT16782</name>
</gene>
<keyword evidence="19" id="KW-1185">Reference proteome</keyword>
<keyword evidence="4" id="KW-0677">Repeat</keyword>
<dbReference type="InterPro" id="IPR057476">
    <property type="entry name" value="Cux_N"/>
</dbReference>
<dbReference type="PANTHER" id="PTHR14043">
    <property type="entry name" value="CCAAT DISPLACEMENT PROTEIN-RELATED"/>
    <property type="match status" value="1"/>
</dbReference>
<evidence type="ECO:0000256" key="4">
    <source>
        <dbReference type="ARBA" id="ARBA00022737"/>
    </source>
</evidence>
<dbReference type="SMART" id="SM01109">
    <property type="entry name" value="CUT"/>
    <property type="match status" value="3"/>
</dbReference>
<feature type="region of interest" description="Disordered" evidence="15">
    <location>
        <begin position="446"/>
        <end position="516"/>
    </location>
</feature>
<feature type="compositionally biased region" description="Basic and acidic residues" evidence="15">
    <location>
        <begin position="775"/>
        <end position="785"/>
    </location>
</feature>
<evidence type="ECO:0000313" key="18">
    <source>
        <dbReference type="EMBL" id="OWF40259.1"/>
    </source>
</evidence>
<comment type="caution">
    <text evidence="18">The sequence shown here is derived from an EMBL/GenBank/DDBJ whole genome shotgun (WGS) entry which is preliminary data.</text>
</comment>
<dbReference type="FunFam" id="1.10.260.40:FF:000027">
    <property type="entry name" value="Homeobox protein cut-like"/>
    <property type="match status" value="1"/>
</dbReference>
<dbReference type="GO" id="GO:0005634">
    <property type="term" value="C:nucleus"/>
    <property type="evidence" value="ECO:0007669"/>
    <property type="project" value="UniProtKB-SubCell"/>
</dbReference>
<protein>
    <recommendedName>
        <fullName evidence="13">Homeobox protein cut-like</fullName>
    </recommendedName>
</protein>
<feature type="compositionally biased region" description="Basic and acidic residues" evidence="15">
    <location>
        <begin position="486"/>
        <end position="497"/>
    </location>
</feature>
<feature type="region of interest" description="Disordered" evidence="15">
    <location>
        <begin position="31"/>
        <end position="53"/>
    </location>
</feature>
<feature type="compositionally biased region" description="Basic and acidic residues" evidence="15">
    <location>
        <begin position="714"/>
        <end position="725"/>
    </location>
</feature>
<evidence type="ECO:0000256" key="11">
    <source>
        <dbReference type="PROSITE-ProRule" id="PRU00108"/>
    </source>
</evidence>
<keyword evidence="10 11" id="KW-0539">Nucleus</keyword>